<name>A0A5M3W575_9ACTN</name>
<dbReference type="EMBL" id="BLAD01000057">
    <property type="protein sequence ID" value="GES02321.1"/>
    <property type="molecule type" value="Genomic_DNA"/>
</dbReference>
<keyword evidence="3" id="KW-1185">Reference proteome</keyword>
<organism evidence="2 3">
    <name type="scientific">Acrocarpospora corrugata</name>
    <dbReference type="NCBI Taxonomy" id="35763"/>
    <lineage>
        <taxon>Bacteria</taxon>
        <taxon>Bacillati</taxon>
        <taxon>Actinomycetota</taxon>
        <taxon>Actinomycetes</taxon>
        <taxon>Streptosporangiales</taxon>
        <taxon>Streptosporangiaceae</taxon>
        <taxon>Acrocarpospora</taxon>
    </lineage>
</organism>
<evidence type="ECO:0000313" key="2">
    <source>
        <dbReference type="EMBL" id="GES02321.1"/>
    </source>
</evidence>
<keyword evidence="1" id="KW-0732">Signal</keyword>
<evidence type="ECO:0008006" key="4">
    <source>
        <dbReference type="Google" id="ProtNLM"/>
    </source>
</evidence>
<dbReference type="AlphaFoldDB" id="A0A5M3W575"/>
<gene>
    <name evidence="2" type="ORF">Acor_43870</name>
</gene>
<reference evidence="2 3" key="1">
    <citation type="submission" date="2019-10" db="EMBL/GenBank/DDBJ databases">
        <title>Whole genome shotgun sequence of Acrocarpospora corrugata NBRC 13972.</title>
        <authorList>
            <person name="Ichikawa N."/>
            <person name="Kimura A."/>
            <person name="Kitahashi Y."/>
            <person name="Komaki H."/>
            <person name="Oguchi A."/>
        </authorList>
    </citation>
    <scope>NUCLEOTIDE SEQUENCE [LARGE SCALE GENOMIC DNA]</scope>
    <source>
        <strain evidence="2 3">NBRC 13972</strain>
    </source>
</reference>
<comment type="caution">
    <text evidence="2">The sequence shown here is derived from an EMBL/GenBank/DDBJ whole genome shotgun (WGS) entry which is preliminary data.</text>
</comment>
<feature type="signal peptide" evidence="1">
    <location>
        <begin position="1"/>
        <end position="19"/>
    </location>
</feature>
<protein>
    <recommendedName>
        <fullName evidence="4">DUF11 domain-containing protein</fullName>
    </recommendedName>
</protein>
<evidence type="ECO:0000313" key="3">
    <source>
        <dbReference type="Proteomes" id="UP000334990"/>
    </source>
</evidence>
<accession>A0A5M3W575</accession>
<dbReference type="Proteomes" id="UP000334990">
    <property type="component" value="Unassembled WGS sequence"/>
</dbReference>
<sequence length="141" mass="14439">MGWLGAAVAALLTGSPVQAPDPAFDISVTSTPNPQVPGQPFRYQVAIKNVSPGTASTDARIDWPGPWEFIPWTCGSSHGGCPVNNGVGDVDLAVTLGSGESVTFALTSLLPAEAGVLTRPDALVMSGAHGCTPFRPCSVNH</sequence>
<feature type="chain" id="PRO_5024413065" description="DUF11 domain-containing protein" evidence="1">
    <location>
        <begin position="20"/>
        <end position="141"/>
    </location>
</feature>
<proteinExistence type="predicted"/>
<evidence type="ECO:0000256" key="1">
    <source>
        <dbReference type="SAM" id="SignalP"/>
    </source>
</evidence>